<dbReference type="InterPro" id="IPR030395">
    <property type="entry name" value="GP_PDE_dom"/>
</dbReference>
<dbReference type="STRING" id="512564.MCRO_0122"/>
<dbReference type="PROSITE" id="PS51704">
    <property type="entry name" value="GP_PDE"/>
    <property type="match status" value="1"/>
</dbReference>
<dbReference type="Proteomes" id="UP000001845">
    <property type="component" value="Chromosome"/>
</dbReference>
<reference evidence="2 3" key="3">
    <citation type="journal article" date="2011" name="J. Bacteriol.">
        <title>Genome sequences of Mycoplasma alligatoris A21JP2T and Mycoplasma crocodyli MP145T.</title>
        <authorList>
            <person name="Brown D.R."/>
            <person name="Farmerie W.G."/>
            <person name="May M."/>
            <person name="Benders G.A."/>
            <person name="Durkin A.S."/>
            <person name="Hlavinka K."/>
            <person name="Hostetler J."/>
            <person name="Jackson J."/>
            <person name="Johnson J."/>
            <person name="Miller R.H."/>
            <person name="Paralanov V."/>
            <person name="Radune D."/>
            <person name="Szczypinski B."/>
            <person name="Glass J.I."/>
        </authorList>
    </citation>
    <scope>NUCLEOTIDE SEQUENCE [LARGE SCALE GENOMIC DNA]</scope>
    <source>
        <strain evidence="3">ATCC 51981 / MP145</strain>
    </source>
</reference>
<keyword evidence="3" id="KW-1185">Reference proteome</keyword>
<dbReference type="KEGG" id="mcd:MCRO_0122"/>
<dbReference type="eggNOG" id="COG0584">
    <property type="taxonomic scope" value="Bacteria"/>
</dbReference>
<dbReference type="PANTHER" id="PTHR46211">
    <property type="entry name" value="GLYCEROPHOSPHORYL DIESTER PHOSPHODIESTERASE"/>
    <property type="match status" value="1"/>
</dbReference>
<dbReference type="AlphaFoldDB" id="D5E4V3"/>
<name>D5E4V3_MYCCM</name>
<dbReference type="GO" id="GO:0008081">
    <property type="term" value="F:phosphoric diester hydrolase activity"/>
    <property type="evidence" value="ECO:0007669"/>
    <property type="project" value="InterPro"/>
</dbReference>
<dbReference type="PANTHER" id="PTHR46211:SF1">
    <property type="entry name" value="GLYCEROPHOSPHODIESTER PHOSPHODIESTERASE, CYTOPLASMIC"/>
    <property type="match status" value="1"/>
</dbReference>
<evidence type="ECO:0000313" key="3">
    <source>
        <dbReference type="Proteomes" id="UP000001845"/>
    </source>
</evidence>
<feature type="domain" description="GP-PDE" evidence="1">
    <location>
        <begin position="5"/>
        <end position="243"/>
    </location>
</feature>
<dbReference type="EMBL" id="CP001991">
    <property type="protein sequence ID" value="ADE19501.1"/>
    <property type="molecule type" value="Genomic_DNA"/>
</dbReference>
<proteinExistence type="predicted"/>
<dbReference type="SUPFAM" id="SSF51695">
    <property type="entry name" value="PLC-like phosphodiesterases"/>
    <property type="match status" value="1"/>
</dbReference>
<dbReference type="Pfam" id="PF03009">
    <property type="entry name" value="GDPD"/>
    <property type="match status" value="1"/>
</dbReference>
<reference key="2">
    <citation type="submission" date="2010-03" db="EMBL/GenBank/DDBJ databases">
        <authorList>
            <person name="Ma Z."/>
            <person name="Wang X."/>
            <person name="Liu H."/>
        </authorList>
    </citation>
    <scope>NUCLEOTIDE SEQUENCE</scope>
    <source>
        <strain>MP145</strain>
    </source>
</reference>
<dbReference type="HOGENOM" id="CLU_030006_3_3_14"/>
<sequence length="244" mass="29002">MKNKVYKLAHRGYSDIYPENTKLAFDKAVEYGFDGVELDLHLTKDKKVVIIHDFNTKRVAGVDKIIEQSNLNELKTLNYADNLKFLGTLETILTLDEFLELYKDKMELINLEIKTENNNYQGIEEIIYKTLIRHKVNLNKILLSSFNLNTLHNFYKLNHDLELGFLIDKKKTLIDIDKDHLKIIKYLNVSLSSYKINKKFYDSFAKYYVFWTVKSKKSFNKYLKDINTYCVISNKCFWDKKYKK</sequence>
<evidence type="ECO:0000259" key="1">
    <source>
        <dbReference type="PROSITE" id="PS51704"/>
    </source>
</evidence>
<evidence type="ECO:0000313" key="2">
    <source>
        <dbReference type="EMBL" id="ADE19501.1"/>
    </source>
</evidence>
<dbReference type="OrthoDB" id="384721at2"/>
<accession>D5E4V3</accession>
<reference evidence="3" key="1">
    <citation type="submission" date="2010-03" db="EMBL/GenBank/DDBJ databases">
        <title>The complete genome of Mycoplasma crocodyli MP145.</title>
        <authorList>
            <person name="Glass J.I."/>
            <person name="Durkin A.S."/>
            <person name="Hostetler J."/>
            <person name="Jackson J."/>
            <person name="Johnson J."/>
            <person name="May M.A."/>
            <person name="Paralanov V."/>
            <person name="Radune D."/>
            <person name="Szczypinski B."/>
            <person name="Brown D.R."/>
        </authorList>
    </citation>
    <scope>NUCLEOTIDE SEQUENCE [LARGE SCALE GENOMIC DNA]</scope>
    <source>
        <strain evidence="3">ATCC 51981 / MP145</strain>
    </source>
</reference>
<dbReference type="InterPro" id="IPR017946">
    <property type="entry name" value="PLC-like_Pdiesterase_TIM-brl"/>
</dbReference>
<dbReference type="Gene3D" id="3.20.20.190">
    <property type="entry name" value="Phosphatidylinositol (PI) phosphodiesterase"/>
    <property type="match status" value="1"/>
</dbReference>
<gene>
    <name evidence="2" type="ordered locus">MCRO_0122</name>
</gene>
<protein>
    <submittedName>
        <fullName evidence="2">Glycerophosphodiester phosphodiesterase</fullName>
    </submittedName>
</protein>
<organism evidence="2 3">
    <name type="scientific">Mycoplasma crocodyli (strain ATCC 51981 / MP145)</name>
    <dbReference type="NCBI Taxonomy" id="512564"/>
    <lineage>
        <taxon>Bacteria</taxon>
        <taxon>Bacillati</taxon>
        <taxon>Mycoplasmatota</taxon>
        <taxon>Mollicutes</taxon>
        <taxon>Mycoplasmataceae</taxon>
        <taxon>Mycoplasma</taxon>
    </lineage>
</organism>
<dbReference type="GO" id="GO:0006629">
    <property type="term" value="P:lipid metabolic process"/>
    <property type="evidence" value="ECO:0007669"/>
    <property type="project" value="InterPro"/>
</dbReference>
<dbReference type="RefSeq" id="WP_013054278.1">
    <property type="nucleotide sequence ID" value="NC_014014.1"/>
</dbReference>